<dbReference type="GO" id="GO:0070628">
    <property type="term" value="F:proteasome binding"/>
    <property type="evidence" value="ECO:0007669"/>
    <property type="project" value="InterPro"/>
</dbReference>
<name>A0A9Q0JAB5_9ROSI</name>
<keyword evidence="6" id="KW-0597">Phosphoprotein</keyword>
<feature type="region of interest" description="Disordered" evidence="11">
    <location>
        <begin position="269"/>
        <end position="307"/>
    </location>
</feature>
<evidence type="ECO:0000256" key="2">
    <source>
        <dbReference type="ARBA" id="ARBA00004496"/>
    </source>
</evidence>
<keyword evidence="4" id="KW-0488">Methylation</keyword>
<feature type="compositionally biased region" description="Basic and acidic residues" evidence="11">
    <location>
        <begin position="293"/>
        <end position="307"/>
    </location>
</feature>
<gene>
    <name evidence="14" type="ORF">Tsubulata_008005</name>
</gene>
<comment type="similarity">
    <text evidence="3">Belongs to the proteasome inhibitor PI31 family.</text>
</comment>
<dbReference type="GO" id="GO:0043161">
    <property type="term" value="P:proteasome-mediated ubiquitin-dependent protein catabolic process"/>
    <property type="evidence" value="ECO:0007669"/>
    <property type="project" value="InterPro"/>
</dbReference>
<organism evidence="14 15">
    <name type="scientific">Turnera subulata</name>
    <dbReference type="NCBI Taxonomy" id="218843"/>
    <lineage>
        <taxon>Eukaryota</taxon>
        <taxon>Viridiplantae</taxon>
        <taxon>Streptophyta</taxon>
        <taxon>Embryophyta</taxon>
        <taxon>Tracheophyta</taxon>
        <taxon>Spermatophyta</taxon>
        <taxon>Magnoliopsida</taxon>
        <taxon>eudicotyledons</taxon>
        <taxon>Gunneridae</taxon>
        <taxon>Pentapetalae</taxon>
        <taxon>rosids</taxon>
        <taxon>fabids</taxon>
        <taxon>Malpighiales</taxon>
        <taxon>Passifloraceae</taxon>
        <taxon>Turnera</taxon>
    </lineage>
</organism>
<comment type="function">
    <text evidence="10">Plays an important role in control of proteasome function. Inhibits the hydrolysis of protein and peptide substrates by the 20S proteasome. Also inhibits the activation of the proteasome by the proteasome regulatory proteins PA700 and PA28.</text>
</comment>
<dbReference type="Gene3D" id="3.40.1000.30">
    <property type="match status" value="1"/>
</dbReference>
<keyword evidence="8" id="KW-0647">Proteasome</keyword>
<comment type="caution">
    <text evidence="14">The sequence shown here is derived from an EMBL/GenBank/DDBJ whole genome shotgun (WGS) entry which is preliminary data.</text>
</comment>
<protein>
    <recommendedName>
        <fullName evidence="16">PI31 proteasome regulator N-terminal domain-containing protein</fullName>
    </recommendedName>
</protein>
<evidence type="ECO:0000256" key="7">
    <source>
        <dbReference type="ARBA" id="ARBA00022824"/>
    </source>
</evidence>
<dbReference type="OrthoDB" id="68090at2759"/>
<dbReference type="Proteomes" id="UP001141552">
    <property type="component" value="Unassembled WGS sequence"/>
</dbReference>
<dbReference type="GO" id="GO:0000502">
    <property type="term" value="C:proteasome complex"/>
    <property type="evidence" value="ECO:0007669"/>
    <property type="project" value="UniProtKB-KW"/>
</dbReference>
<comment type="subcellular location">
    <subcellularLocation>
        <location evidence="2">Cytoplasm</location>
    </subcellularLocation>
    <subcellularLocation>
        <location evidence="1">Endoplasmic reticulum</location>
    </subcellularLocation>
</comment>
<feature type="region of interest" description="Disordered" evidence="11">
    <location>
        <begin position="150"/>
        <end position="196"/>
    </location>
</feature>
<evidence type="ECO:0000256" key="9">
    <source>
        <dbReference type="ARBA" id="ARBA00022990"/>
    </source>
</evidence>
<keyword evidence="15" id="KW-1185">Reference proteome</keyword>
<evidence type="ECO:0000259" key="12">
    <source>
        <dbReference type="Pfam" id="PF08577"/>
    </source>
</evidence>
<feature type="compositionally biased region" description="Basic and acidic residues" evidence="11">
    <location>
        <begin position="176"/>
        <end position="193"/>
    </location>
</feature>
<evidence type="ECO:0000256" key="4">
    <source>
        <dbReference type="ARBA" id="ARBA00022481"/>
    </source>
</evidence>
<evidence type="ECO:0000256" key="11">
    <source>
        <dbReference type="SAM" id="MobiDB-lite"/>
    </source>
</evidence>
<dbReference type="PANTHER" id="PTHR13266:SF1">
    <property type="entry name" value="PROTEASOME INHIBITOR PI31 SUBUNIT"/>
    <property type="match status" value="1"/>
</dbReference>
<keyword evidence="5" id="KW-0963">Cytoplasm</keyword>
<evidence type="ECO:0000256" key="3">
    <source>
        <dbReference type="ARBA" id="ARBA00006405"/>
    </source>
</evidence>
<evidence type="ECO:0000256" key="8">
    <source>
        <dbReference type="ARBA" id="ARBA00022942"/>
    </source>
</evidence>
<evidence type="ECO:0000313" key="14">
    <source>
        <dbReference type="EMBL" id="KAJ4833505.1"/>
    </source>
</evidence>
<dbReference type="InterPro" id="IPR045128">
    <property type="entry name" value="PI31-like"/>
</dbReference>
<feature type="compositionally biased region" description="Low complexity" evidence="11">
    <location>
        <begin position="154"/>
        <end position="171"/>
    </location>
</feature>
<evidence type="ECO:0000256" key="5">
    <source>
        <dbReference type="ARBA" id="ARBA00022490"/>
    </source>
</evidence>
<keyword evidence="7" id="KW-0256">Endoplasmic reticulum</keyword>
<sequence length="307" mass="32374">MDDKSVMAVIRAARPSFRNMHDKAAFAVHASFLSSGYILTATGPPAFSDTALSSTSTDEVGTENWNDREGEYAFVYVKPEKGGKRVLVKCLAMNDTLQVDALADGAPEPAHAEIDVNEFVAQNSGSNYAEQYKNLDKLVKKLNDGILSKLDGASSSSSSSSKQSSSTKPTSVETTDGSRHIDDPSTILHEDPQAYHPGMVYPPVPVSPYGVSDLYPGAGAGMYPGRGSSGIGGGMLLGPNDPRWFGGSGVEPGLPGGPTGIPPGARFDPYGPPGVPGFEPGRFTRNPRPGGRTHPDLEHFGNDSDYI</sequence>
<dbReference type="InterPro" id="IPR013886">
    <property type="entry name" value="PI31_Prot_C"/>
</dbReference>
<reference evidence="14" key="1">
    <citation type="submission" date="2022-02" db="EMBL/GenBank/DDBJ databases">
        <authorList>
            <person name="Henning P.M."/>
            <person name="McCubbin A.G."/>
            <person name="Shore J.S."/>
        </authorList>
    </citation>
    <scope>NUCLEOTIDE SEQUENCE</scope>
    <source>
        <strain evidence="14">F60SS</strain>
        <tissue evidence="14">Leaves</tissue>
    </source>
</reference>
<evidence type="ECO:0008006" key="16">
    <source>
        <dbReference type="Google" id="ProtNLM"/>
    </source>
</evidence>
<dbReference type="Pfam" id="PF08577">
    <property type="entry name" value="PI31_Prot_C"/>
    <property type="match status" value="1"/>
</dbReference>
<dbReference type="GO" id="GO:0005783">
    <property type="term" value="C:endoplasmic reticulum"/>
    <property type="evidence" value="ECO:0007669"/>
    <property type="project" value="UniProtKB-SubCell"/>
</dbReference>
<dbReference type="PANTHER" id="PTHR13266">
    <property type="entry name" value="PROTEASOME INHIBITOR"/>
    <property type="match status" value="1"/>
</dbReference>
<dbReference type="AlphaFoldDB" id="A0A9Q0JAB5"/>
<evidence type="ECO:0000259" key="13">
    <source>
        <dbReference type="Pfam" id="PF11566"/>
    </source>
</evidence>
<evidence type="ECO:0000256" key="10">
    <source>
        <dbReference type="ARBA" id="ARBA00024805"/>
    </source>
</evidence>
<accession>A0A9Q0JAB5</accession>
<evidence type="ECO:0000256" key="1">
    <source>
        <dbReference type="ARBA" id="ARBA00004240"/>
    </source>
</evidence>
<reference evidence="14" key="2">
    <citation type="journal article" date="2023" name="Plants (Basel)">
        <title>Annotation of the Turnera subulata (Passifloraceae) Draft Genome Reveals the S-Locus Evolved after the Divergence of Turneroideae from Passifloroideae in a Stepwise Manner.</title>
        <authorList>
            <person name="Henning P.M."/>
            <person name="Roalson E.H."/>
            <person name="Mir W."/>
            <person name="McCubbin A.G."/>
            <person name="Shore J.S."/>
        </authorList>
    </citation>
    <scope>NUCLEOTIDE SEQUENCE</scope>
    <source>
        <strain evidence="14">F60SS</strain>
    </source>
</reference>
<dbReference type="Pfam" id="PF11566">
    <property type="entry name" value="PI31_Prot_N"/>
    <property type="match status" value="1"/>
</dbReference>
<evidence type="ECO:0000256" key="6">
    <source>
        <dbReference type="ARBA" id="ARBA00022553"/>
    </source>
</evidence>
<proteinExistence type="inferred from homology"/>
<feature type="domain" description="PI31 proteasome regulator N-terminal" evidence="13">
    <location>
        <begin position="14"/>
        <end position="152"/>
    </location>
</feature>
<feature type="domain" description="PI31 proteasome regulator C-terminal" evidence="12">
    <location>
        <begin position="209"/>
        <end position="272"/>
    </location>
</feature>
<dbReference type="EMBL" id="JAKUCV010004929">
    <property type="protein sequence ID" value="KAJ4833505.1"/>
    <property type="molecule type" value="Genomic_DNA"/>
</dbReference>
<evidence type="ECO:0000313" key="15">
    <source>
        <dbReference type="Proteomes" id="UP001141552"/>
    </source>
</evidence>
<dbReference type="GO" id="GO:0004866">
    <property type="term" value="F:endopeptidase inhibitor activity"/>
    <property type="evidence" value="ECO:0007669"/>
    <property type="project" value="InterPro"/>
</dbReference>
<dbReference type="InterPro" id="IPR021625">
    <property type="entry name" value="PI31_Prot_N"/>
</dbReference>
<keyword evidence="9" id="KW-0007">Acetylation</keyword>